<dbReference type="PANTHER" id="PTHR47248:SF6">
    <property type="entry name" value="BPTI_KUNITZ INHIBITOR DOMAIN-CONTAINING PROTEIN"/>
    <property type="match status" value="1"/>
</dbReference>
<dbReference type="SMART" id="SM00131">
    <property type="entry name" value="KU"/>
    <property type="match status" value="2"/>
</dbReference>
<dbReference type="InterPro" id="IPR052861">
    <property type="entry name" value="BPTI/Kunitz_domain"/>
</dbReference>
<feature type="chain" id="PRO_5037479218" evidence="1">
    <location>
        <begin position="20"/>
        <end position="309"/>
    </location>
</feature>
<feature type="domain" description="BPTI/Kunitz inhibitor" evidence="2">
    <location>
        <begin position="112"/>
        <end position="162"/>
    </location>
</feature>
<proteinExistence type="predicted"/>
<dbReference type="AlphaFoldDB" id="A0A914Z4S9"/>
<keyword evidence="3" id="KW-1185">Reference proteome</keyword>
<dbReference type="CDD" id="cd22593">
    <property type="entry name" value="Kunitz_conkunitzin"/>
    <property type="match status" value="2"/>
</dbReference>
<dbReference type="Proteomes" id="UP000887577">
    <property type="component" value="Unplaced"/>
</dbReference>
<accession>A0A914Z4S9</accession>
<dbReference type="WBParaSite" id="PSU_v2.g7693.t1">
    <property type="protein sequence ID" value="PSU_v2.g7693.t1"/>
    <property type="gene ID" value="PSU_v2.g7693"/>
</dbReference>
<dbReference type="PANTHER" id="PTHR47248">
    <property type="entry name" value="PROTEIN CBG06772"/>
    <property type="match status" value="1"/>
</dbReference>
<evidence type="ECO:0000256" key="1">
    <source>
        <dbReference type="SAM" id="SignalP"/>
    </source>
</evidence>
<feature type="domain" description="BPTI/Kunitz inhibitor" evidence="2">
    <location>
        <begin position="32"/>
        <end position="82"/>
    </location>
</feature>
<keyword evidence="1" id="KW-0732">Signal</keyword>
<dbReference type="GO" id="GO:0004867">
    <property type="term" value="F:serine-type endopeptidase inhibitor activity"/>
    <property type="evidence" value="ECO:0007669"/>
    <property type="project" value="InterPro"/>
</dbReference>
<protein>
    <submittedName>
        <fullName evidence="4">BPTI/Kunitz inhibitor domain-containing protein</fullName>
    </submittedName>
</protein>
<dbReference type="Gene3D" id="4.10.410.10">
    <property type="entry name" value="Pancreatic trypsin inhibitor Kunitz domain"/>
    <property type="match status" value="2"/>
</dbReference>
<evidence type="ECO:0000313" key="3">
    <source>
        <dbReference type="Proteomes" id="UP000887577"/>
    </source>
</evidence>
<dbReference type="SUPFAM" id="SSF57362">
    <property type="entry name" value="BPTI-like"/>
    <property type="match status" value="2"/>
</dbReference>
<feature type="signal peptide" evidence="1">
    <location>
        <begin position="1"/>
        <end position="19"/>
    </location>
</feature>
<organism evidence="3 4">
    <name type="scientific">Panagrolaimus superbus</name>
    <dbReference type="NCBI Taxonomy" id="310955"/>
    <lineage>
        <taxon>Eukaryota</taxon>
        <taxon>Metazoa</taxon>
        <taxon>Ecdysozoa</taxon>
        <taxon>Nematoda</taxon>
        <taxon>Chromadorea</taxon>
        <taxon>Rhabditida</taxon>
        <taxon>Tylenchina</taxon>
        <taxon>Panagrolaimomorpha</taxon>
        <taxon>Panagrolaimoidea</taxon>
        <taxon>Panagrolaimidae</taxon>
        <taxon>Panagrolaimus</taxon>
    </lineage>
</organism>
<dbReference type="InterPro" id="IPR002223">
    <property type="entry name" value="Kunitz_BPTI"/>
</dbReference>
<dbReference type="InterPro" id="IPR036880">
    <property type="entry name" value="Kunitz_BPTI_sf"/>
</dbReference>
<evidence type="ECO:0000313" key="4">
    <source>
        <dbReference type="WBParaSite" id="PSU_v2.g7693.t1"/>
    </source>
</evidence>
<evidence type="ECO:0000259" key="2">
    <source>
        <dbReference type="PROSITE" id="PS50279"/>
    </source>
</evidence>
<dbReference type="PROSITE" id="PS50279">
    <property type="entry name" value="BPTI_KUNITZ_2"/>
    <property type="match status" value="2"/>
</dbReference>
<dbReference type="Pfam" id="PF00014">
    <property type="entry name" value="Kunitz_BPTI"/>
    <property type="match status" value="2"/>
</dbReference>
<name>A0A914Z4S9_9BILA</name>
<reference evidence="4" key="1">
    <citation type="submission" date="2022-11" db="UniProtKB">
        <authorList>
            <consortium name="WormBaseParasite"/>
        </authorList>
    </citation>
    <scope>IDENTIFICATION</scope>
</reference>
<sequence length="309" mass="34191">MKQYIFVIIFTCFVVYTLSQTTEPKSELEEKCKLEAEPGNGTDESIRFFFDETSQKCQNFTFTGEGGNENNFETELDCLNDCFVGVESEGTPQNEEDVVFVEKDQPVLEWECDKPKETGNGQDSIQKFYYNSKWHTCFAFKYSGEGGNGNRFSTRSECESNCAVADGSVCTGPSGSKELLKIGGSCDEAECSEGHKCANGLRGPECCAKDELDAIETGFSDTCPDGSKADGIFEEYFQATFAETCDDLLCNDGQSCIQVNKYFAKCCGGEKRLADDIPVSAGALHVQIDGEQDAVEDREDFMPSRLFFF</sequence>